<dbReference type="EMBL" id="BAABBU010000006">
    <property type="protein sequence ID" value="GAA4127662.1"/>
    <property type="molecule type" value="Genomic_DNA"/>
</dbReference>
<sequence length="84" mass="9231">MLPDDIDRRTRGRKDGEGGGHMKTFVNRAHGPAASRRTGPLHRSAPDEPWPSRSPRTRGADRGGATRLRTEGNPPRPARNRVDG</sequence>
<proteinExistence type="predicted"/>
<organism evidence="2 3">
    <name type="scientific">Streptomyces tunisiensis</name>
    <dbReference type="NCBI Taxonomy" id="948699"/>
    <lineage>
        <taxon>Bacteria</taxon>
        <taxon>Bacillati</taxon>
        <taxon>Actinomycetota</taxon>
        <taxon>Actinomycetes</taxon>
        <taxon>Kitasatosporales</taxon>
        <taxon>Streptomycetaceae</taxon>
        <taxon>Streptomyces</taxon>
    </lineage>
</organism>
<protein>
    <submittedName>
        <fullName evidence="2">Uncharacterized protein</fullName>
    </submittedName>
</protein>
<evidence type="ECO:0000313" key="2">
    <source>
        <dbReference type="EMBL" id="GAA4127662.1"/>
    </source>
</evidence>
<evidence type="ECO:0000313" key="3">
    <source>
        <dbReference type="Proteomes" id="UP001501845"/>
    </source>
</evidence>
<dbReference type="Proteomes" id="UP001501845">
    <property type="component" value="Unassembled WGS sequence"/>
</dbReference>
<accession>A0ABP7XXS9</accession>
<name>A0ABP7XXS9_9ACTN</name>
<evidence type="ECO:0000256" key="1">
    <source>
        <dbReference type="SAM" id="MobiDB-lite"/>
    </source>
</evidence>
<feature type="region of interest" description="Disordered" evidence="1">
    <location>
        <begin position="1"/>
        <end position="84"/>
    </location>
</feature>
<keyword evidence="3" id="KW-1185">Reference proteome</keyword>
<feature type="compositionally biased region" description="Basic and acidic residues" evidence="1">
    <location>
        <begin position="1"/>
        <end position="20"/>
    </location>
</feature>
<comment type="caution">
    <text evidence="2">The sequence shown here is derived from an EMBL/GenBank/DDBJ whole genome shotgun (WGS) entry which is preliminary data.</text>
</comment>
<gene>
    <name evidence="2" type="ORF">GCM10022285_13320</name>
</gene>
<reference evidence="3" key="1">
    <citation type="journal article" date="2019" name="Int. J. Syst. Evol. Microbiol.">
        <title>The Global Catalogue of Microorganisms (GCM) 10K type strain sequencing project: providing services to taxonomists for standard genome sequencing and annotation.</title>
        <authorList>
            <consortium name="The Broad Institute Genomics Platform"/>
            <consortium name="The Broad Institute Genome Sequencing Center for Infectious Disease"/>
            <person name="Wu L."/>
            <person name="Ma J."/>
        </authorList>
    </citation>
    <scope>NUCLEOTIDE SEQUENCE [LARGE SCALE GENOMIC DNA]</scope>
    <source>
        <strain evidence="3">JCM 17589</strain>
    </source>
</reference>